<feature type="region of interest" description="Disordered" evidence="1">
    <location>
        <begin position="48"/>
        <end position="72"/>
    </location>
</feature>
<feature type="chain" id="PRO_5039454407" description="DUF4352 domain-containing protein" evidence="2">
    <location>
        <begin position="18"/>
        <end position="167"/>
    </location>
</feature>
<evidence type="ECO:0000313" key="4">
    <source>
        <dbReference type="Proteomes" id="UP000287547"/>
    </source>
</evidence>
<comment type="caution">
    <text evidence="3">The sequence shown here is derived from an EMBL/GenBank/DDBJ whole genome shotgun (WGS) entry which is preliminary data.</text>
</comment>
<proteinExistence type="predicted"/>
<gene>
    <name evidence="3" type="ORF">DMH04_15900</name>
</gene>
<evidence type="ECO:0008006" key="5">
    <source>
        <dbReference type="Google" id="ProtNLM"/>
    </source>
</evidence>
<accession>A0A428ZC87</accession>
<protein>
    <recommendedName>
        <fullName evidence="5">DUF4352 domain-containing protein</fullName>
    </recommendedName>
</protein>
<name>A0A428ZC87_KIBAR</name>
<dbReference type="PROSITE" id="PS51257">
    <property type="entry name" value="PROKAR_LIPOPROTEIN"/>
    <property type="match status" value="1"/>
</dbReference>
<evidence type="ECO:0000256" key="2">
    <source>
        <dbReference type="SAM" id="SignalP"/>
    </source>
</evidence>
<sequence length="167" mass="17271">MKHVLPVMIVAAAIALAGCGSQPAKPAPAGSTSKATSAAPQVMSFGQERQGEHGTITVSKPTSFDLPADPARPKDLTRGAKFDIKIVNSTKTALNADAFAFSATVGSATAGLITDEKNRIGTKLQADILPSKDGQLTMALALPAKPSEVTVKIVFAKAKPLYWTGNI</sequence>
<reference evidence="3 4" key="1">
    <citation type="submission" date="2018-05" db="EMBL/GenBank/DDBJ databases">
        <title>Evolution of GPA BGCs.</title>
        <authorList>
            <person name="Waglechner N."/>
            <person name="Wright G.D."/>
        </authorList>
    </citation>
    <scope>NUCLEOTIDE SEQUENCE [LARGE SCALE GENOMIC DNA]</scope>
    <source>
        <strain evidence="3 4">A82846</strain>
    </source>
</reference>
<dbReference type="EMBL" id="QHKI01000011">
    <property type="protein sequence ID" value="RSM85694.1"/>
    <property type="molecule type" value="Genomic_DNA"/>
</dbReference>
<dbReference type="AlphaFoldDB" id="A0A428ZC87"/>
<keyword evidence="2" id="KW-0732">Signal</keyword>
<feature type="signal peptide" evidence="2">
    <location>
        <begin position="1"/>
        <end position="17"/>
    </location>
</feature>
<dbReference type="Proteomes" id="UP000287547">
    <property type="component" value="Unassembled WGS sequence"/>
</dbReference>
<evidence type="ECO:0000313" key="3">
    <source>
        <dbReference type="EMBL" id="RSM85694.1"/>
    </source>
</evidence>
<organism evidence="3 4">
    <name type="scientific">Kibdelosporangium aridum</name>
    <dbReference type="NCBI Taxonomy" id="2030"/>
    <lineage>
        <taxon>Bacteria</taxon>
        <taxon>Bacillati</taxon>
        <taxon>Actinomycetota</taxon>
        <taxon>Actinomycetes</taxon>
        <taxon>Pseudonocardiales</taxon>
        <taxon>Pseudonocardiaceae</taxon>
        <taxon>Kibdelosporangium</taxon>
    </lineage>
</organism>
<evidence type="ECO:0000256" key="1">
    <source>
        <dbReference type="SAM" id="MobiDB-lite"/>
    </source>
</evidence>